<reference evidence="3 4" key="1">
    <citation type="journal article" date="2018" name="BMC Genomics">
        <title>The genome of Naegleria lovaniensis, the basis for a comparative approach to unravel pathogenicity factors of the human pathogenic amoeba N. fowleri.</title>
        <authorList>
            <person name="Liechti N."/>
            <person name="Schurch N."/>
            <person name="Bruggmann R."/>
            <person name="Wittwer M."/>
        </authorList>
    </citation>
    <scope>NUCLEOTIDE SEQUENCE [LARGE SCALE GENOMIC DNA]</scope>
    <source>
        <strain evidence="3 4">ATCC 30569</strain>
    </source>
</reference>
<dbReference type="Proteomes" id="UP000816034">
    <property type="component" value="Unassembled WGS sequence"/>
</dbReference>
<keyword evidence="4" id="KW-1185">Reference proteome</keyword>
<feature type="transmembrane region" description="Helical" evidence="2">
    <location>
        <begin position="89"/>
        <end position="115"/>
    </location>
</feature>
<feature type="transmembrane region" description="Helical" evidence="2">
    <location>
        <begin position="7"/>
        <end position="28"/>
    </location>
</feature>
<proteinExistence type="predicted"/>
<dbReference type="EMBL" id="PYSW02000034">
    <property type="protein sequence ID" value="KAG2378284.1"/>
    <property type="molecule type" value="Genomic_DNA"/>
</dbReference>
<evidence type="ECO:0000313" key="3">
    <source>
        <dbReference type="EMBL" id="KAG2378284.1"/>
    </source>
</evidence>
<feature type="transmembrane region" description="Helical" evidence="2">
    <location>
        <begin position="135"/>
        <end position="157"/>
    </location>
</feature>
<gene>
    <name evidence="3" type="ORF">C9374_008427</name>
</gene>
<keyword evidence="2" id="KW-0472">Membrane</keyword>
<organism evidence="3 4">
    <name type="scientific">Naegleria lovaniensis</name>
    <name type="common">Amoeba</name>
    <dbReference type="NCBI Taxonomy" id="51637"/>
    <lineage>
        <taxon>Eukaryota</taxon>
        <taxon>Discoba</taxon>
        <taxon>Heterolobosea</taxon>
        <taxon>Tetramitia</taxon>
        <taxon>Eutetramitia</taxon>
        <taxon>Vahlkampfiidae</taxon>
        <taxon>Naegleria</taxon>
    </lineage>
</organism>
<evidence type="ECO:0000256" key="2">
    <source>
        <dbReference type="SAM" id="Phobius"/>
    </source>
</evidence>
<dbReference type="GeneID" id="68100881"/>
<keyword evidence="2" id="KW-1133">Transmembrane helix</keyword>
<protein>
    <submittedName>
        <fullName evidence="3">Uncharacterized protein</fullName>
    </submittedName>
</protein>
<dbReference type="RefSeq" id="XP_044545546.1">
    <property type="nucleotide sequence ID" value="XM_044698502.1"/>
</dbReference>
<dbReference type="AlphaFoldDB" id="A0AA88KKY3"/>
<feature type="compositionally biased region" description="Basic and acidic residues" evidence="1">
    <location>
        <begin position="169"/>
        <end position="178"/>
    </location>
</feature>
<comment type="caution">
    <text evidence="3">The sequence shown here is derived from an EMBL/GenBank/DDBJ whole genome shotgun (WGS) entry which is preliminary data.</text>
</comment>
<name>A0AA88KKY3_NAELO</name>
<feature type="transmembrane region" description="Helical" evidence="2">
    <location>
        <begin position="48"/>
        <end position="77"/>
    </location>
</feature>
<accession>A0AA88KKY3</accession>
<feature type="compositionally biased region" description="Acidic residues" evidence="1">
    <location>
        <begin position="179"/>
        <end position="189"/>
    </location>
</feature>
<evidence type="ECO:0000313" key="4">
    <source>
        <dbReference type="Proteomes" id="UP000816034"/>
    </source>
</evidence>
<evidence type="ECO:0000256" key="1">
    <source>
        <dbReference type="SAM" id="MobiDB-lite"/>
    </source>
</evidence>
<sequence>MIITDYHLRLFQLLVAVLFVCVGFIQLIEDVMFTIDARDLFPQFQAFHWASVILDYCFSACTILSGLIGTCSLLFISDVRHPKLKITTFITWVLSLFLSLGLALANAGIVIYLLVTNYGRLGFHFSFVFSLVYQGIFSIVCVIVLIVVVFLEIPLVYSTYKRSIAARDKGQDGEKLMDSDNDDDEEELNGNESYVAVNDDGQVKSSPSLTKQQQ</sequence>
<feature type="region of interest" description="Disordered" evidence="1">
    <location>
        <begin position="169"/>
        <end position="191"/>
    </location>
</feature>
<keyword evidence="2" id="KW-0812">Transmembrane</keyword>